<dbReference type="InterPro" id="IPR036388">
    <property type="entry name" value="WH-like_DNA-bd_sf"/>
</dbReference>
<evidence type="ECO:0000313" key="6">
    <source>
        <dbReference type="Proteomes" id="UP000050425"/>
    </source>
</evidence>
<accession>A0A0P9JSG7</accession>
<dbReference type="PRINTS" id="PR00038">
    <property type="entry name" value="HTHLUXR"/>
</dbReference>
<comment type="caution">
    <text evidence="5">The sequence shown here is derived from an EMBL/GenBank/DDBJ whole genome shotgun (WGS) entry which is preliminary data.</text>
</comment>
<dbReference type="AlphaFoldDB" id="A0A0P9JSG7"/>
<dbReference type="Gene3D" id="3.30.450.80">
    <property type="entry name" value="Transcription factor LuxR-like, autoinducer-binding domain"/>
    <property type="match status" value="1"/>
</dbReference>
<evidence type="ECO:0000259" key="4">
    <source>
        <dbReference type="PROSITE" id="PS50043"/>
    </source>
</evidence>
<evidence type="ECO:0000313" key="5">
    <source>
        <dbReference type="EMBL" id="KPW44661.1"/>
    </source>
</evidence>
<dbReference type="EMBL" id="LJPT01000157">
    <property type="protein sequence ID" value="KPW44661.1"/>
    <property type="molecule type" value="Genomic_DNA"/>
</dbReference>
<dbReference type="InterPro" id="IPR016032">
    <property type="entry name" value="Sig_transdc_resp-reg_C-effctor"/>
</dbReference>
<proteinExistence type="predicted"/>
<dbReference type="Proteomes" id="UP000050425">
    <property type="component" value="Unassembled WGS sequence"/>
</dbReference>
<feature type="domain" description="HTH luxR-type" evidence="4">
    <location>
        <begin position="133"/>
        <end position="198"/>
    </location>
</feature>
<keyword evidence="1" id="KW-0805">Transcription regulation</keyword>
<organism evidence="5 6">
    <name type="scientific">Pseudomonas syringae pv. antirrhini</name>
    <dbReference type="NCBI Taxonomy" id="251702"/>
    <lineage>
        <taxon>Bacteria</taxon>
        <taxon>Pseudomonadati</taxon>
        <taxon>Pseudomonadota</taxon>
        <taxon>Gammaproteobacteria</taxon>
        <taxon>Pseudomonadales</taxon>
        <taxon>Pseudomonadaceae</taxon>
        <taxon>Pseudomonas</taxon>
    </lineage>
</organism>
<keyword evidence="2" id="KW-0238">DNA-binding</keyword>
<evidence type="ECO:0000256" key="1">
    <source>
        <dbReference type="ARBA" id="ARBA00023015"/>
    </source>
</evidence>
<dbReference type="InterPro" id="IPR005143">
    <property type="entry name" value="TF_LuxR_autoind-bd_dom"/>
</dbReference>
<evidence type="ECO:0000256" key="2">
    <source>
        <dbReference type="ARBA" id="ARBA00023125"/>
    </source>
</evidence>
<dbReference type="Gene3D" id="1.10.10.10">
    <property type="entry name" value="Winged helix-like DNA-binding domain superfamily/Winged helix DNA-binding domain"/>
    <property type="match status" value="1"/>
</dbReference>
<dbReference type="PATRIC" id="fig|251702.3.peg.2335"/>
<dbReference type="PROSITE" id="PS50043">
    <property type="entry name" value="HTH_LUXR_2"/>
    <property type="match status" value="1"/>
</dbReference>
<keyword evidence="3" id="KW-0804">Transcription</keyword>
<evidence type="ECO:0000256" key="3">
    <source>
        <dbReference type="ARBA" id="ARBA00023163"/>
    </source>
</evidence>
<dbReference type="PANTHER" id="PTHR44688">
    <property type="entry name" value="DNA-BINDING TRANSCRIPTIONAL ACTIVATOR DEVR_DOSR"/>
    <property type="match status" value="1"/>
</dbReference>
<dbReference type="GO" id="GO:0003677">
    <property type="term" value="F:DNA binding"/>
    <property type="evidence" value="ECO:0007669"/>
    <property type="project" value="UniProtKB-KW"/>
</dbReference>
<dbReference type="CDD" id="cd06170">
    <property type="entry name" value="LuxR_C_like"/>
    <property type="match status" value="1"/>
</dbReference>
<dbReference type="SUPFAM" id="SSF46894">
    <property type="entry name" value="C-terminal effector domain of the bipartite response regulators"/>
    <property type="match status" value="1"/>
</dbReference>
<gene>
    <name evidence="5" type="ORF">ALO88_101797</name>
</gene>
<dbReference type="Pfam" id="PF03472">
    <property type="entry name" value="Autoind_bind"/>
    <property type="match status" value="1"/>
</dbReference>
<dbReference type="PANTHER" id="PTHR44688:SF16">
    <property type="entry name" value="DNA-BINDING TRANSCRIPTIONAL ACTIVATOR DEVR_DOSR"/>
    <property type="match status" value="1"/>
</dbReference>
<name>A0A0P9JSG7_9PSED</name>
<dbReference type="GO" id="GO:0006355">
    <property type="term" value="P:regulation of DNA-templated transcription"/>
    <property type="evidence" value="ECO:0007669"/>
    <property type="project" value="InterPro"/>
</dbReference>
<dbReference type="SMART" id="SM00421">
    <property type="entry name" value="HTH_LUXR"/>
    <property type="match status" value="1"/>
</dbReference>
<reference evidence="5 6" key="1">
    <citation type="submission" date="2015-09" db="EMBL/GenBank/DDBJ databases">
        <title>Genome announcement of multiple Pseudomonas syringae strains.</title>
        <authorList>
            <person name="Thakur S."/>
            <person name="Wang P.W."/>
            <person name="Gong Y."/>
            <person name="Weir B.S."/>
            <person name="Guttman D.S."/>
        </authorList>
    </citation>
    <scope>NUCLEOTIDE SEQUENCE [LARGE SCALE GENOMIC DNA]</scope>
    <source>
        <strain evidence="5 6">ICMP4303</strain>
    </source>
</reference>
<sequence length="200" mass="22697">MSYHLRYALPITAPRMFSKNNYDPRWNENYQIHNFVKSDPTLQHGFKSNEPMLWSEDTFKDHTLLYGEMKKFNLNYGWLQSSWYNSAAKGVVTLSRSTEAITLKELDAKEAKMSKLVRLTHACLSEIITLSPPYNPLEKLSTREVEVLKWVADGKTGEVIGKVLGVTERTVTHHTVNIMQKLNATNKTAAAVKAALLGII</sequence>
<dbReference type="InterPro" id="IPR000792">
    <property type="entry name" value="Tscrpt_reg_LuxR_C"/>
</dbReference>
<dbReference type="Pfam" id="PF00196">
    <property type="entry name" value="GerE"/>
    <property type="match status" value="1"/>
</dbReference>
<dbReference type="SUPFAM" id="SSF75516">
    <property type="entry name" value="Pheromone-binding domain of LuxR-like quorum-sensing transcription factors"/>
    <property type="match status" value="1"/>
</dbReference>
<protein>
    <submittedName>
        <fullName evidence="5">Transcriptional activator of quorum sensing autoinducer synthesis transcription regulator protein</fullName>
    </submittedName>
</protein>
<dbReference type="InterPro" id="IPR036693">
    <property type="entry name" value="TF_LuxR_autoind-bd_dom_sf"/>
</dbReference>